<dbReference type="Pfam" id="PF00226">
    <property type="entry name" value="DnaJ"/>
    <property type="match status" value="1"/>
</dbReference>
<organism evidence="3">
    <name type="scientific">Enterobius vermicularis</name>
    <name type="common">Human pinworm</name>
    <dbReference type="NCBI Taxonomy" id="51028"/>
    <lineage>
        <taxon>Eukaryota</taxon>
        <taxon>Metazoa</taxon>
        <taxon>Ecdysozoa</taxon>
        <taxon>Nematoda</taxon>
        <taxon>Chromadorea</taxon>
        <taxon>Rhabditida</taxon>
        <taxon>Spirurina</taxon>
        <taxon>Oxyuridomorpha</taxon>
        <taxon>Oxyuroidea</taxon>
        <taxon>Oxyuridae</taxon>
        <taxon>Enterobius</taxon>
    </lineage>
</organism>
<name>A0A0N4VC00_ENTVE</name>
<evidence type="ECO:0000256" key="1">
    <source>
        <dbReference type="ARBA" id="ARBA00023186"/>
    </source>
</evidence>
<evidence type="ECO:0000259" key="2">
    <source>
        <dbReference type="PROSITE" id="PS50076"/>
    </source>
</evidence>
<dbReference type="PANTHER" id="PTHR44145">
    <property type="entry name" value="DNAJ HOMOLOG SUBFAMILY A MEMBER 3, MITOCHONDRIAL"/>
    <property type="match status" value="1"/>
</dbReference>
<accession>A0A0N4VC00</accession>
<dbReference type="InterPro" id="IPR051938">
    <property type="entry name" value="Apopto_cytoskel_mod"/>
</dbReference>
<dbReference type="Gene3D" id="1.10.287.110">
    <property type="entry name" value="DnaJ domain"/>
    <property type="match status" value="1"/>
</dbReference>
<feature type="domain" description="J" evidence="2">
    <location>
        <begin position="31"/>
        <end position="99"/>
    </location>
</feature>
<dbReference type="SUPFAM" id="SSF46565">
    <property type="entry name" value="Chaperone J-domain"/>
    <property type="match status" value="1"/>
</dbReference>
<dbReference type="InterPro" id="IPR036869">
    <property type="entry name" value="J_dom_sf"/>
</dbReference>
<dbReference type="InterPro" id="IPR001623">
    <property type="entry name" value="DnaJ_domain"/>
</dbReference>
<dbReference type="PROSITE" id="PS50076">
    <property type="entry name" value="DNAJ_2"/>
    <property type="match status" value="1"/>
</dbReference>
<dbReference type="PRINTS" id="PR00625">
    <property type="entry name" value="JDOMAIN"/>
</dbReference>
<dbReference type="WBParaSite" id="EVEC_0000807501-mRNA-1">
    <property type="protein sequence ID" value="EVEC_0000807501-mRNA-1"/>
    <property type="gene ID" value="EVEC_0000807501"/>
</dbReference>
<reference evidence="3" key="1">
    <citation type="submission" date="2017-02" db="UniProtKB">
        <authorList>
            <consortium name="WormBaseParasite"/>
        </authorList>
    </citation>
    <scope>IDENTIFICATION</scope>
</reference>
<dbReference type="AlphaFoldDB" id="A0A0N4VC00"/>
<keyword evidence="1" id="KW-0143">Chaperone</keyword>
<proteinExistence type="predicted"/>
<evidence type="ECO:0000313" key="3">
    <source>
        <dbReference type="WBParaSite" id="EVEC_0000807501-mRNA-1"/>
    </source>
</evidence>
<protein>
    <submittedName>
        <fullName evidence="3">J domain-containing protein</fullName>
    </submittedName>
</protein>
<dbReference type="SMART" id="SM00271">
    <property type="entry name" value="DnaJ"/>
    <property type="match status" value="1"/>
</dbReference>
<sequence>LLYFLSLSAKFEPCGTCGGVWCFASTSSAPDHYQTLGIGRSATAAQIKSAFYELSKKYHPDCHSGEKEKTAAAEKFQEVVRAYEVLRSKDKKREYDATLIQRPVGAKGLNKTRTKYRGFAGKSYLDLDVDYKTFEHFQRSMRRNYCEMPDEFYAEFGGRQFTSDYKGRWSKHTVKSNFSVQRESEERRIWKETEELKKKTSHLPRFEDYKTSIKAFFAMLVVSVIALALQRP</sequence>
<dbReference type="CDD" id="cd06257">
    <property type="entry name" value="DnaJ"/>
    <property type="match status" value="1"/>
</dbReference>
<dbReference type="PANTHER" id="PTHR44145:SF3">
    <property type="entry name" value="DNAJ HOMOLOG SUBFAMILY A MEMBER 3, MITOCHONDRIAL"/>
    <property type="match status" value="1"/>
</dbReference>